<dbReference type="HOGENOM" id="CLU_025462_3_0_1"/>
<evidence type="ECO:0000256" key="2">
    <source>
        <dbReference type="SAM" id="SignalP"/>
    </source>
</evidence>
<dbReference type="STRING" id="1072389.K1WI34"/>
<dbReference type="InParanoid" id="K1WI34"/>
<evidence type="ECO:0000313" key="4">
    <source>
        <dbReference type="Proteomes" id="UP000006753"/>
    </source>
</evidence>
<keyword evidence="4" id="KW-1185">Reference proteome</keyword>
<dbReference type="Proteomes" id="UP000006753">
    <property type="component" value="Unassembled WGS sequence"/>
</dbReference>
<sequence>MPLVSPPHQWLLSIGAFLLLSAAIVLAVNKRQREAVLVRLRLPLQRRRASAASTTPRSIAPPSEKAASSAGSRGGPDYSTALPPSRRCALADLVKTVPLSAAARGLLSAGAGSELSDDFIVKNALPTTLSYYSLDHAMPKYTPTGFSTAELKAMGDFPAYDVLSGVPLPKAYENFDLAKALPRPYRPFRWKYHQTMSFHKMEPDWWLEVENSYTARIKERQELFREYGSQVLDYLPGSELACKELMEMCLQFYCARYPGHFALSADKKVFHNRILGTETVIRRFHPLHILLAHVPEDFAVVLRSETDGRYYFRAGVICSSLGWHVGTKIGLRLDEIHRRIPDYREKMAFSMDRFFSKMATGAPIQRGSWGLEVGSPLFVPPGHPHEALRETQDPALQIEECRLRVDWQTLRRLPLSAAVVFNFKALFTPVTDLRQEPYIPALLLTILREGKRSLMEYKGTWHTEHVCIPKLEEYAREQVAKGWVVPEIEGQDEWNVATLAESPFFPGWEAKWHRQQGF</sequence>
<keyword evidence="2" id="KW-0732">Signal</keyword>
<dbReference type="AlphaFoldDB" id="K1WI34"/>
<evidence type="ECO:0008006" key="5">
    <source>
        <dbReference type="Google" id="ProtNLM"/>
    </source>
</evidence>
<accession>K1WI34</accession>
<dbReference type="OrthoDB" id="5043642at2759"/>
<dbReference type="EMBL" id="JH921479">
    <property type="protein sequence ID" value="EKD11867.1"/>
    <property type="molecule type" value="Genomic_DNA"/>
</dbReference>
<reference evidence="3 4" key="1">
    <citation type="journal article" date="2012" name="BMC Genomics">
        <title>Sequencing the genome of Marssonina brunnea reveals fungus-poplar co-evolution.</title>
        <authorList>
            <person name="Zhu S."/>
            <person name="Cao Y.-Z."/>
            <person name="Jiang C."/>
            <person name="Tan B.-Y."/>
            <person name="Wang Z."/>
            <person name="Feng S."/>
            <person name="Zhang L."/>
            <person name="Su X.-H."/>
            <person name="Brejova B."/>
            <person name="Vinar T."/>
            <person name="Xu M."/>
            <person name="Wang M.-X."/>
            <person name="Zhang S.-G."/>
            <person name="Huang M.-R."/>
            <person name="Wu R."/>
            <person name="Zhou Y."/>
        </authorList>
    </citation>
    <scope>NUCLEOTIDE SEQUENCE [LARGE SCALE GENOMIC DNA]</scope>
    <source>
        <strain evidence="3 4">MB_m1</strain>
    </source>
</reference>
<feature type="chain" id="PRO_5003854791" description="Hrq family protein" evidence="2">
    <location>
        <begin position="28"/>
        <end position="518"/>
    </location>
</feature>
<feature type="compositionally biased region" description="Low complexity" evidence="1">
    <location>
        <begin position="50"/>
        <end position="63"/>
    </location>
</feature>
<protein>
    <recommendedName>
        <fullName evidence="5">Hrq family protein</fullName>
    </recommendedName>
</protein>
<dbReference type="eggNOG" id="ENOG502QQRB">
    <property type="taxonomic scope" value="Eukaryota"/>
</dbReference>
<evidence type="ECO:0000256" key="1">
    <source>
        <dbReference type="SAM" id="MobiDB-lite"/>
    </source>
</evidence>
<feature type="signal peptide" evidence="2">
    <location>
        <begin position="1"/>
        <end position="27"/>
    </location>
</feature>
<dbReference type="OMA" id="QFICARY"/>
<gene>
    <name evidence="3" type="ORF">MBM_09946</name>
</gene>
<dbReference type="InterPro" id="IPR021848">
    <property type="entry name" value="HODM_asu-like"/>
</dbReference>
<dbReference type="GeneID" id="18765881"/>
<organism evidence="3 4">
    <name type="scientific">Marssonina brunnea f. sp. multigermtubi (strain MB_m1)</name>
    <name type="common">Marssonina leaf spot fungus</name>
    <dbReference type="NCBI Taxonomy" id="1072389"/>
    <lineage>
        <taxon>Eukaryota</taxon>
        <taxon>Fungi</taxon>
        <taxon>Dikarya</taxon>
        <taxon>Ascomycota</taxon>
        <taxon>Pezizomycotina</taxon>
        <taxon>Leotiomycetes</taxon>
        <taxon>Helotiales</taxon>
        <taxon>Drepanopezizaceae</taxon>
        <taxon>Drepanopeziza</taxon>
    </lineage>
</organism>
<proteinExistence type="predicted"/>
<feature type="region of interest" description="Disordered" evidence="1">
    <location>
        <begin position="49"/>
        <end position="78"/>
    </location>
</feature>
<dbReference type="KEGG" id="mbe:MBM_09946"/>
<dbReference type="Pfam" id="PF11927">
    <property type="entry name" value="HODM_asu-like"/>
    <property type="match status" value="1"/>
</dbReference>
<name>K1WI34_MARBU</name>
<evidence type="ECO:0000313" key="3">
    <source>
        <dbReference type="EMBL" id="EKD11867.1"/>
    </source>
</evidence>